<organism evidence="2 3">
    <name type="scientific">Cinchona calisaya</name>
    <dbReference type="NCBI Taxonomy" id="153742"/>
    <lineage>
        <taxon>Eukaryota</taxon>
        <taxon>Viridiplantae</taxon>
        <taxon>Streptophyta</taxon>
        <taxon>Embryophyta</taxon>
        <taxon>Tracheophyta</taxon>
        <taxon>Spermatophyta</taxon>
        <taxon>Magnoliopsida</taxon>
        <taxon>eudicotyledons</taxon>
        <taxon>Gunneridae</taxon>
        <taxon>Pentapetalae</taxon>
        <taxon>asterids</taxon>
        <taxon>lamiids</taxon>
        <taxon>Gentianales</taxon>
        <taxon>Rubiaceae</taxon>
        <taxon>Cinchonoideae</taxon>
        <taxon>Cinchoneae</taxon>
        <taxon>Cinchona</taxon>
    </lineage>
</organism>
<dbReference type="AlphaFoldDB" id="A0ABD2YPA8"/>
<dbReference type="Proteomes" id="UP001630127">
    <property type="component" value="Unassembled WGS sequence"/>
</dbReference>
<feature type="region of interest" description="Disordered" evidence="1">
    <location>
        <begin position="1"/>
        <end position="22"/>
    </location>
</feature>
<comment type="caution">
    <text evidence="2">The sequence shown here is derived from an EMBL/GenBank/DDBJ whole genome shotgun (WGS) entry which is preliminary data.</text>
</comment>
<reference evidence="2 3" key="1">
    <citation type="submission" date="2024-11" db="EMBL/GenBank/DDBJ databases">
        <title>A near-complete genome assembly of Cinchona calisaya.</title>
        <authorList>
            <person name="Lian D.C."/>
            <person name="Zhao X.W."/>
            <person name="Wei L."/>
        </authorList>
    </citation>
    <scope>NUCLEOTIDE SEQUENCE [LARGE SCALE GENOMIC DNA]</scope>
    <source>
        <tissue evidence="2">Nenye</tissue>
    </source>
</reference>
<dbReference type="AntiFam" id="ANF00038">
    <property type="entry name" value="Overlaps SRP RNA, same strand"/>
</dbReference>
<proteinExistence type="predicted"/>
<feature type="region of interest" description="Disordered" evidence="1">
    <location>
        <begin position="54"/>
        <end position="84"/>
    </location>
</feature>
<gene>
    <name evidence="2" type="ORF">ACH5RR_027882</name>
</gene>
<name>A0ABD2YPA8_9GENT</name>
<sequence>MNKNKRAIESEKMRVGPRGQFTGLPVPSVELGRVVWAKAWIRRFLKWRARREAGFTEQRKPPAPRSGRITGLCSLGPSVPSGRP</sequence>
<dbReference type="EMBL" id="JBJUIK010000012">
    <property type="protein sequence ID" value="KAL3508481.1"/>
    <property type="molecule type" value="Genomic_DNA"/>
</dbReference>
<evidence type="ECO:0000313" key="2">
    <source>
        <dbReference type="EMBL" id="KAL3508481.1"/>
    </source>
</evidence>
<keyword evidence="3" id="KW-1185">Reference proteome</keyword>
<accession>A0ABD2YPA8</accession>
<evidence type="ECO:0000313" key="3">
    <source>
        <dbReference type="Proteomes" id="UP001630127"/>
    </source>
</evidence>
<protein>
    <submittedName>
        <fullName evidence="2">Uncharacterized protein</fullName>
    </submittedName>
</protein>
<evidence type="ECO:0000256" key="1">
    <source>
        <dbReference type="SAM" id="MobiDB-lite"/>
    </source>
</evidence>
<feature type="compositionally biased region" description="Basic and acidic residues" evidence="1">
    <location>
        <begin position="1"/>
        <end position="14"/>
    </location>
</feature>